<evidence type="ECO:0000313" key="2">
    <source>
        <dbReference type="EMBL" id="AHW62726.1"/>
    </source>
</evidence>
<keyword evidence="1" id="KW-1133">Transmembrane helix</keyword>
<dbReference type="Proteomes" id="UP000023703">
    <property type="component" value="Chromosome"/>
</dbReference>
<accession>X5E7S5</accession>
<feature type="transmembrane region" description="Helical" evidence="1">
    <location>
        <begin position="119"/>
        <end position="141"/>
    </location>
</feature>
<dbReference type="AlphaFoldDB" id="X5E7S5"/>
<reference evidence="2 3" key="1">
    <citation type="journal article" date="2015" name="Int. J. Syst. Evol. Microbiol.">
        <title>Revisiting Corynebacterium glyciniphilum (ex Kubota et al., 1972) sp. nov., nom. rev., isolated from putrefied banana.</title>
        <authorList>
            <person name="Al-Dilaimi A."/>
            <person name="Bednarz H."/>
            <person name="Lomker A."/>
            <person name="Niehaus K."/>
            <person name="Kalinowski J."/>
            <person name="Ruckert C."/>
        </authorList>
    </citation>
    <scope>NUCLEOTIDE SEQUENCE [LARGE SCALE GENOMIC DNA]</scope>
    <source>
        <strain evidence="2">AJ 3170</strain>
    </source>
</reference>
<keyword evidence="3" id="KW-1185">Reference proteome</keyword>
<dbReference type="eggNOG" id="COG2852">
    <property type="taxonomic scope" value="Bacteria"/>
</dbReference>
<protein>
    <recommendedName>
        <fullName evidence="4">DUF559 domain-containing protein</fullName>
    </recommendedName>
</protein>
<dbReference type="STRING" id="1404245.CGLY_01390"/>
<sequence length="394" mass="44758">MGTGTGTGKTTEQRRREFREEKRRRRLWLATARRAGRIPDGRGLEHSIRVLPRPVPERRAEVLASGRATQTTVRQRFRDLTRGVVVDLATEDMPEEFRVLPDDCGGFGMDIVTRARAHWMLSVGSVIGFWAAVAFHGLPFWCDDAPVVLLRDGSPRGDARSWVAATTPRVPVFRRYRTGTPVVRPDPEFPDLRVVSADVAAAQCLHSILKGSHGWDVPPVPGLTDREVRSIQFIDAFYQCTWLTAENIRRGSRNYVDRRTIDKLLALSDIGAQSPRETLLRLYTRDVLPEGFSWTSQVTVQLDPKGRPWKHLVADLACEELKIALFYDGAYHRAEERRGIDFEQVHRLQALRWEFVRIDARLLSDVPQMMEDVDEAVGRAIDRADPPLLPNPDI</sequence>
<gene>
    <name evidence="2" type="ORF">CGLY_01390</name>
</gene>
<name>X5E7S5_9CORY</name>
<dbReference type="HOGENOM" id="CLU_059338_0_0_11"/>
<dbReference type="KEGG" id="cgy:CGLY_01390"/>
<proteinExistence type="predicted"/>
<keyword evidence="1" id="KW-0472">Membrane</keyword>
<organism evidence="2 3">
    <name type="scientific">Corynebacterium glyciniphilum AJ 3170</name>
    <dbReference type="NCBI Taxonomy" id="1404245"/>
    <lineage>
        <taxon>Bacteria</taxon>
        <taxon>Bacillati</taxon>
        <taxon>Actinomycetota</taxon>
        <taxon>Actinomycetes</taxon>
        <taxon>Mycobacteriales</taxon>
        <taxon>Corynebacteriaceae</taxon>
        <taxon>Corynebacterium</taxon>
    </lineage>
</organism>
<dbReference type="EMBL" id="CP006842">
    <property type="protein sequence ID" value="AHW62726.1"/>
    <property type="molecule type" value="Genomic_DNA"/>
</dbReference>
<evidence type="ECO:0008006" key="4">
    <source>
        <dbReference type="Google" id="ProtNLM"/>
    </source>
</evidence>
<evidence type="ECO:0000313" key="3">
    <source>
        <dbReference type="Proteomes" id="UP000023703"/>
    </source>
</evidence>
<evidence type="ECO:0000256" key="1">
    <source>
        <dbReference type="SAM" id="Phobius"/>
    </source>
</evidence>
<dbReference type="RefSeq" id="WP_227590331.1">
    <property type="nucleotide sequence ID" value="NZ_CP006842.1"/>
</dbReference>
<keyword evidence="1" id="KW-0812">Transmembrane</keyword>